<feature type="domain" description="VLRF1" evidence="14">
    <location>
        <begin position="355"/>
        <end position="510"/>
    </location>
</feature>
<comment type="subcellular location">
    <subcellularLocation>
        <location evidence="1">Cytoplasm</location>
    </subcellularLocation>
</comment>
<dbReference type="InterPro" id="IPR047139">
    <property type="entry name" value="ANKZ1/VMS1"/>
</dbReference>
<evidence type="ECO:0000256" key="11">
    <source>
        <dbReference type="SAM" id="Coils"/>
    </source>
</evidence>
<keyword evidence="16" id="KW-1185">Reference proteome</keyword>
<evidence type="ECO:0000256" key="7">
    <source>
        <dbReference type="ARBA" id="ARBA00022801"/>
    </source>
</evidence>
<dbReference type="PROSITE" id="PS52044">
    <property type="entry name" value="VLRF1"/>
    <property type="match status" value="1"/>
</dbReference>
<keyword evidence="3 10" id="KW-0963">Cytoplasm</keyword>
<evidence type="ECO:0000256" key="3">
    <source>
        <dbReference type="ARBA" id="ARBA00022490"/>
    </source>
</evidence>
<keyword evidence="4 10" id="KW-0540">Nuclease</keyword>
<evidence type="ECO:0000259" key="14">
    <source>
        <dbReference type="PROSITE" id="PS52044"/>
    </source>
</evidence>
<keyword evidence="6 10" id="KW-0255">Endonuclease</keyword>
<evidence type="ECO:0000256" key="8">
    <source>
        <dbReference type="ARBA" id="ARBA00023043"/>
    </source>
</evidence>
<evidence type="ECO:0000256" key="10">
    <source>
        <dbReference type="PROSITE-ProRule" id="PRU01389"/>
    </source>
</evidence>
<feature type="chain" id="PRO_5001605104" description="VLRF1 domain-containing protein" evidence="13">
    <location>
        <begin position="18"/>
        <end position="519"/>
    </location>
</feature>
<keyword evidence="9 11" id="KW-0175">Coiled coil</keyword>
<evidence type="ECO:0000256" key="9">
    <source>
        <dbReference type="ARBA" id="ARBA00023054"/>
    </source>
</evidence>
<evidence type="ECO:0000256" key="1">
    <source>
        <dbReference type="ARBA" id="ARBA00004496"/>
    </source>
</evidence>
<comment type="caution">
    <text evidence="15">The sequence shown here is derived from an EMBL/GenBank/DDBJ whole genome shotgun (WGS) entry which is preliminary data.</text>
</comment>
<evidence type="ECO:0000256" key="6">
    <source>
        <dbReference type="ARBA" id="ARBA00022759"/>
    </source>
</evidence>
<dbReference type="OrthoDB" id="429841at2759"/>
<feature type="region of interest" description="Disordered" evidence="12">
    <location>
        <begin position="142"/>
        <end position="185"/>
    </location>
</feature>
<dbReference type="Pfam" id="PF18826">
    <property type="entry name" value="bVLRF1"/>
    <property type="match status" value="1"/>
</dbReference>
<feature type="active site" evidence="10">
    <location>
        <position position="398"/>
    </location>
</feature>
<feature type="coiled-coil region" evidence="11">
    <location>
        <begin position="279"/>
        <end position="306"/>
    </location>
</feature>
<evidence type="ECO:0000256" key="5">
    <source>
        <dbReference type="ARBA" id="ARBA00022737"/>
    </source>
</evidence>
<dbReference type="GO" id="GO:0036503">
    <property type="term" value="P:ERAD pathway"/>
    <property type="evidence" value="ECO:0007669"/>
    <property type="project" value="TreeGrafter"/>
</dbReference>
<comment type="similarity">
    <text evidence="2 10">Belongs to the ANKZF1/VMS1 family.</text>
</comment>
<name>A0A061J2W6_TRYRA</name>
<keyword evidence="13" id="KW-0732">Signal</keyword>
<dbReference type="GO" id="GO:0005737">
    <property type="term" value="C:cytoplasm"/>
    <property type="evidence" value="ECO:0007669"/>
    <property type="project" value="UniProtKB-SubCell"/>
</dbReference>
<dbReference type="GO" id="GO:0016787">
    <property type="term" value="F:hydrolase activity"/>
    <property type="evidence" value="ECO:0007669"/>
    <property type="project" value="UniProtKB-KW"/>
</dbReference>
<feature type="compositionally biased region" description="Basic residues" evidence="12">
    <location>
        <begin position="148"/>
        <end position="160"/>
    </location>
</feature>
<dbReference type="GO" id="GO:0004519">
    <property type="term" value="F:endonuclease activity"/>
    <property type="evidence" value="ECO:0007669"/>
    <property type="project" value="UniProtKB-KW"/>
</dbReference>
<protein>
    <recommendedName>
        <fullName evidence="14">VLRF1 domain-containing protein</fullName>
    </recommendedName>
</protein>
<keyword evidence="5" id="KW-0677">Repeat</keyword>
<evidence type="ECO:0000313" key="15">
    <source>
        <dbReference type="EMBL" id="ESL09244.1"/>
    </source>
</evidence>
<feature type="signal peptide" evidence="13">
    <location>
        <begin position="1"/>
        <end position="17"/>
    </location>
</feature>
<keyword evidence="8" id="KW-0040">ANK repeat</keyword>
<gene>
    <name evidence="15" type="ORF">TRSC58_03039</name>
</gene>
<reference evidence="15 16" key="1">
    <citation type="submission" date="2013-07" db="EMBL/GenBank/DDBJ databases">
        <authorList>
            <person name="Stoco P.H."/>
            <person name="Wagner G."/>
            <person name="Gerber A."/>
            <person name="Zaha A."/>
            <person name="Thompson C."/>
            <person name="Bartholomeu D.C."/>
            <person name="Luckemeyer D.D."/>
            <person name="Bahia D."/>
            <person name="Loreto E."/>
            <person name="Prestes E.B."/>
            <person name="Lima F.M."/>
            <person name="Rodrigues-Luiz G."/>
            <person name="Vallejo G.A."/>
            <person name="Filho J.F."/>
            <person name="Monteiro K.M."/>
            <person name="Tyler K.M."/>
            <person name="de Almeida L.G."/>
            <person name="Ortiz M.F."/>
            <person name="Siervo M.A."/>
            <person name="de Moraes M.H."/>
            <person name="Cunha O.L."/>
            <person name="Mendonca-Neto R."/>
            <person name="Silva R."/>
            <person name="Teixeira S.M."/>
            <person name="Murta S.M."/>
            <person name="Sincero T.C."/>
            <person name="Mendes T.A."/>
            <person name="Urmenyi T.P."/>
            <person name="Silva V.G."/>
            <person name="da Rocha W.D."/>
            <person name="Andersson B."/>
            <person name="Romanha A.J."/>
            <person name="Steindel M."/>
            <person name="de Vasconcelos A.T."/>
            <person name="Grisard E.C."/>
        </authorList>
    </citation>
    <scope>NUCLEOTIDE SEQUENCE [LARGE SCALE GENOMIC DNA]</scope>
    <source>
        <strain evidence="15 16">SC58</strain>
    </source>
</reference>
<accession>A0A061J2W6</accession>
<evidence type="ECO:0000313" key="16">
    <source>
        <dbReference type="Proteomes" id="UP000031737"/>
    </source>
</evidence>
<evidence type="ECO:0000256" key="4">
    <source>
        <dbReference type="ARBA" id="ARBA00022722"/>
    </source>
</evidence>
<organism evidence="15 16">
    <name type="scientific">Trypanosoma rangeli SC58</name>
    <dbReference type="NCBI Taxonomy" id="429131"/>
    <lineage>
        <taxon>Eukaryota</taxon>
        <taxon>Discoba</taxon>
        <taxon>Euglenozoa</taxon>
        <taxon>Kinetoplastea</taxon>
        <taxon>Metakinetoplastina</taxon>
        <taxon>Trypanosomatida</taxon>
        <taxon>Trypanosomatidae</taxon>
        <taxon>Trypanosoma</taxon>
        <taxon>Herpetosoma</taxon>
    </lineage>
</organism>
<dbReference type="Proteomes" id="UP000031737">
    <property type="component" value="Unassembled WGS sequence"/>
</dbReference>
<evidence type="ECO:0000256" key="13">
    <source>
        <dbReference type="SAM" id="SignalP"/>
    </source>
</evidence>
<proteinExistence type="inferred from homology"/>
<dbReference type="PANTHER" id="PTHR16036">
    <property type="entry name" value="ANKYRIN REPEAT AND ZINC FINGER DOMAIN-CONTAINING PROTEIN 1"/>
    <property type="match status" value="1"/>
</dbReference>
<keyword evidence="7 10" id="KW-0378">Hydrolase</keyword>
<dbReference type="EMBL" id="AUPL01003039">
    <property type="protein sequence ID" value="ESL09244.1"/>
    <property type="molecule type" value="Genomic_DNA"/>
</dbReference>
<evidence type="ECO:0000256" key="12">
    <source>
        <dbReference type="SAM" id="MobiDB-lite"/>
    </source>
</evidence>
<sequence length="519" mass="57823">MARSLLCALLLFGGAFAAAVLNYVHCEAARRKEQMSNVAEVEQLLAVTRKSLLIPPRNAYEAENTYMAGVERLKEARTKLSRFSGEYVERLLRDADQLEQSINNMVLQRNNPVDVLLDVDFDVEAVEGDLDEVAAAEQEMEKLEGRKKQGGRKTKNKKLQTKVENTETKEEVIDASDPTPQGLMTQKEESEDAVIAESAEVEVEEVAKYAECTSADIPQEAIGEGRCLRIPGTPLVRLDFAAPVEYDGVECRCRVQLHRAVVIALTYGTPSTMTIPLVATEDNLQAVDVEEEREDVEDETKLVELDDTTAIAELSKQLVAEYDAILGEKEEEENATELLPLGVLPRLRDLLRAFTFLPWVILMCHGGYFAGGVFVDNEPVVHKVFQRYVVRKKQGGKQSSSEKEGGSYGSVGSQIRRAQETKWKIDVRDILLSWRNYIDAAAIVLYVAPGPQNRAVLTDFSGLPATTTGKGERAVSPVSVQDPRVHKAPLTTHRPTFQEVQRIYKTVSTCTVEYVRYLE</sequence>
<dbReference type="AlphaFoldDB" id="A0A061J2W6"/>
<dbReference type="VEuPathDB" id="TriTrypDB:TRSC58_03039"/>
<evidence type="ECO:0000256" key="2">
    <source>
        <dbReference type="ARBA" id="ARBA00009262"/>
    </source>
</evidence>
<dbReference type="InterPro" id="IPR041175">
    <property type="entry name" value="VLRF1/Vms1"/>
</dbReference>
<dbReference type="PANTHER" id="PTHR16036:SF2">
    <property type="entry name" value="TRNA ENDONUCLEASE ANKZF1"/>
    <property type="match status" value="1"/>
</dbReference>
<comment type="domain">
    <text evidence="10">The VLRF1 domain mediates binding to the 60S ribosomal subunit.</text>
</comment>